<evidence type="ECO:0000313" key="3">
    <source>
        <dbReference type="Proteomes" id="UP000019102"/>
    </source>
</evidence>
<protein>
    <submittedName>
        <fullName evidence="2">Solute binding protein of ABC transporter system</fullName>
    </submittedName>
</protein>
<dbReference type="Pfam" id="PF01547">
    <property type="entry name" value="SBP_bac_1"/>
    <property type="match status" value="1"/>
</dbReference>
<dbReference type="PANTHER" id="PTHR43649:SF12">
    <property type="entry name" value="DIACETYLCHITOBIOSE BINDING PROTEIN DASA"/>
    <property type="match status" value="1"/>
</dbReference>
<feature type="chain" id="PRO_5004852123" evidence="1">
    <location>
        <begin position="17"/>
        <end position="301"/>
    </location>
</feature>
<dbReference type="InterPro" id="IPR050490">
    <property type="entry name" value="Bact_solute-bd_prot1"/>
</dbReference>
<feature type="signal peptide" evidence="1">
    <location>
        <begin position="1"/>
        <end position="16"/>
    </location>
</feature>
<dbReference type="Gene3D" id="3.40.190.10">
    <property type="entry name" value="Periplasmic binding protein-like II"/>
    <property type="match status" value="2"/>
</dbReference>
<reference evidence="2 3" key="1">
    <citation type="journal article" date="2014" name="Genome Announc.">
        <title>Draft Genome Sequence of the Boron-Tolerant and Moderately Halotolerant Bacterium Gracilibacillus boraciitolerans JCM 21714T.</title>
        <authorList>
            <person name="Ahmed I."/>
            <person name="Oshima K."/>
            <person name="Suda W."/>
            <person name="Kitamura K."/>
            <person name="Iida T."/>
            <person name="Ohmori Y."/>
            <person name="Fujiwara T."/>
            <person name="Hattori M."/>
            <person name="Ohkuma M."/>
        </authorList>
    </citation>
    <scope>NUCLEOTIDE SEQUENCE [LARGE SCALE GENOMIC DNA]</scope>
    <source>
        <strain evidence="2 3">JCM 21714</strain>
    </source>
</reference>
<evidence type="ECO:0000256" key="1">
    <source>
        <dbReference type="SAM" id="SignalP"/>
    </source>
</evidence>
<dbReference type="InterPro" id="IPR006059">
    <property type="entry name" value="SBP"/>
</dbReference>
<organism evidence="2 3">
    <name type="scientific">Gracilibacillus boraciitolerans JCM 21714</name>
    <dbReference type="NCBI Taxonomy" id="1298598"/>
    <lineage>
        <taxon>Bacteria</taxon>
        <taxon>Bacillati</taxon>
        <taxon>Bacillota</taxon>
        <taxon>Bacilli</taxon>
        <taxon>Bacillales</taxon>
        <taxon>Bacillaceae</taxon>
        <taxon>Gracilibacillus</taxon>
    </lineage>
</organism>
<dbReference type="SUPFAM" id="SSF53850">
    <property type="entry name" value="Periplasmic binding protein-like II"/>
    <property type="match status" value="1"/>
</dbReference>
<proteinExistence type="predicted"/>
<sequence length="301" mass="34908">MVIVIFLILLMGGCHAANITPFKESSLELTSREEEEQQQSSDHLVVWTHQNIFENSLPRYKEKYPNIQVDIVTEKPQNLVEKYRKSLISGVTPDLYVIPDDVLGEFSGITGFENLNEKPYYDKAFFASRPKGLLNNYIDSEDKMYAMPLLFFPYVTYYRADILEENGYPSDPYHLSIFLNNRDNWMKLAEDLQVKQQYIIESEQMMLEMILRTSSFLDENYDYVGKHEAFQTITNAATDVVDKGLSPHLNIWHEQGQTAINNDQLVMFQMASYVKDSLKVWAPDQAGKWGNYDIALSFIRC</sequence>
<dbReference type="STRING" id="1298598.JCM21714_4068"/>
<name>W4VQ29_9BACI</name>
<dbReference type="AlphaFoldDB" id="W4VQ29"/>
<keyword evidence="1" id="KW-0732">Signal</keyword>
<dbReference type="PANTHER" id="PTHR43649">
    <property type="entry name" value="ARABINOSE-BINDING PROTEIN-RELATED"/>
    <property type="match status" value="1"/>
</dbReference>
<keyword evidence="3" id="KW-1185">Reference proteome</keyword>
<comment type="caution">
    <text evidence="2">The sequence shown here is derived from an EMBL/GenBank/DDBJ whole genome shotgun (WGS) entry which is preliminary data.</text>
</comment>
<evidence type="ECO:0000313" key="2">
    <source>
        <dbReference type="EMBL" id="GAE94869.1"/>
    </source>
</evidence>
<accession>W4VQ29</accession>
<dbReference type="Proteomes" id="UP000019102">
    <property type="component" value="Unassembled WGS sequence"/>
</dbReference>
<gene>
    <name evidence="2" type="ORF">JCM21714_4068</name>
</gene>
<dbReference type="EMBL" id="BAVS01000033">
    <property type="protein sequence ID" value="GAE94869.1"/>
    <property type="molecule type" value="Genomic_DNA"/>
</dbReference>
<dbReference type="eggNOG" id="COG1653">
    <property type="taxonomic scope" value="Bacteria"/>
</dbReference>